<gene>
    <name evidence="7" type="ORF">QJS10_CPA02g00946</name>
</gene>
<evidence type="ECO:0000313" key="8">
    <source>
        <dbReference type="Proteomes" id="UP001180020"/>
    </source>
</evidence>
<keyword evidence="8" id="KW-1185">Reference proteome</keyword>
<evidence type="ECO:0000256" key="3">
    <source>
        <dbReference type="ARBA" id="ARBA00022448"/>
    </source>
</evidence>
<keyword evidence="5" id="KW-1133">Transmembrane helix</keyword>
<proteinExistence type="inferred from homology"/>
<dbReference type="GO" id="GO:0016020">
    <property type="term" value="C:membrane"/>
    <property type="evidence" value="ECO:0007669"/>
    <property type="project" value="UniProtKB-SubCell"/>
</dbReference>
<dbReference type="AlphaFoldDB" id="A0AAV9FBW7"/>
<evidence type="ECO:0000256" key="6">
    <source>
        <dbReference type="ARBA" id="ARBA00023136"/>
    </source>
</evidence>
<evidence type="ECO:0000313" key="7">
    <source>
        <dbReference type="EMBL" id="KAK1322694.1"/>
    </source>
</evidence>
<accession>A0AAV9FBW7</accession>
<evidence type="ECO:0000256" key="2">
    <source>
        <dbReference type="ARBA" id="ARBA00007863"/>
    </source>
</evidence>
<organism evidence="7 8">
    <name type="scientific">Acorus calamus</name>
    <name type="common">Sweet flag</name>
    <dbReference type="NCBI Taxonomy" id="4465"/>
    <lineage>
        <taxon>Eukaryota</taxon>
        <taxon>Viridiplantae</taxon>
        <taxon>Streptophyta</taxon>
        <taxon>Embryophyta</taxon>
        <taxon>Tracheophyta</taxon>
        <taxon>Spermatophyta</taxon>
        <taxon>Magnoliopsida</taxon>
        <taxon>Liliopsida</taxon>
        <taxon>Acoraceae</taxon>
        <taxon>Acorus</taxon>
    </lineage>
</organism>
<protein>
    <submittedName>
        <fullName evidence="7">Uncharacterized protein</fullName>
    </submittedName>
</protein>
<sequence length="109" mass="11775">MKFSYDLFYCRYKGIPVLVDHECDTIGMLDHCLDFAAIICVVGLGLVLLSDAGVGGGGGKNHVLGDALVITGTLFYAFSNVGEERCVKKKDPVEVLAMLGSLWSFDLQI</sequence>
<reference evidence="7" key="2">
    <citation type="submission" date="2023-06" db="EMBL/GenBank/DDBJ databases">
        <authorList>
            <person name="Ma L."/>
            <person name="Liu K.-W."/>
            <person name="Li Z."/>
            <person name="Hsiao Y.-Y."/>
            <person name="Qi Y."/>
            <person name="Fu T."/>
            <person name="Tang G."/>
            <person name="Zhang D."/>
            <person name="Sun W.-H."/>
            <person name="Liu D.-K."/>
            <person name="Li Y."/>
            <person name="Chen G.-Z."/>
            <person name="Liu X.-D."/>
            <person name="Liao X.-Y."/>
            <person name="Jiang Y.-T."/>
            <person name="Yu X."/>
            <person name="Hao Y."/>
            <person name="Huang J."/>
            <person name="Zhao X.-W."/>
            <person name="Ke S."/>
            <person name="Chen Y.-Y."/>
            <person name="Wu W.-L."/>
            <person name="Hsu J.-L."/>
            <person name="Lin Y.-F."/>
            <person name="Huang M.-D."/>
            <person name="Li C.-Y."/>
            <person name="Huang L."/>
            <person name="Wang Z.-W."/>
            <person name="Zhao X."/>
            <person name="Zhong W.-Y."/>
            <person name="Peng D.-H."/>
            <person name="Ahmad S."/>
            <person name="Lan S."/>
            <person name="Zhang J.-S."/>
            <person name="Tsai W.-C."/>
            <person name="Van De Peer Y."/>
            <person name="Liu Z.-J."/>
        </authorList>
    </citation>
    <scope>NUCLEOTIDE SEQUENCE</scope>
    <source>
        <strain evidence="7">CP</strain>
        <tissue evidence="7">Leaves</tissue>
    </source>
</reference>
<evidence type="ECO:0000256" key="4">
    <source>
        <dbReference type="ARBA" id="ARBA00022692"/>
    </source>
</evidence>
<dbReference type="EMBL" id="JAUJYO010000002">
    <property type="protein sequence ID" value="KAK1322694.1"/>
    <property type="molecule type" value="Genomic_DNA"/>
</dbReference>
<dbReference type="Proteomes" id="UP001180020">
    <property type="component" value="Unassembled WGS sequence"/>
</dbReference>
<evidence type="ECO:0000256" key="1">
    <source>
        <dbReference type="ARBA" id="ARBA00004141"/>
    </source>
</evidence>
<keyword evidence="4" id="KW-0812">Transmembrane</keyword>
<dbReference type="GO" id="GO:0022857">
    <property type="term" value="F:transmembrane transporter activity"/>
    <property type="evidence" value="ECO:0007669"/>
    <property type="project" value="InterPro"/>
</dbReference>
<comment type="similarity">
    <text evidence="2">Belongs to the SLC35F solute transporter family.</text>
</comment>
<dbReference type="InterPro" id="IPR052221">
    <property type="entry name" value="SLC35F_Transporter"/>
</dbReference>
<name>A0AAV9FBW7_ACOCL</name>
<evidence type="ECO:0000256" key="5">
    <source>
        <dbReference type="ARBA" id="ARBA00022989"/>
    </source>
</evidence>
<dbReference type="InterPro" id="IPR009262">
    <property type="entry name" value="SLC35_F1/F2/F6"/>
</dbReference>
<dbReference type="PANTHER" id="PTHR14233">
    <property type="entry name" value="DUF914-RELATED"/>
    <property type="match status" value="1"/>
</dbReference>
<dbReference type="PANTHER" id="PTHR14233:SF18">
    <property type="entry name" value="OS05G0444300 PROTEIN"/>
    <property type="match status" value="1"/>
</dbReference>
<comment type="subcellular location">
    <subcellularLocation>
        <location evidence="1">Membrane</location>
        <topology evidence="1">Multi-pass membrane protein</topology>
    </subcellularLocation>
</comment>
<reference evidence="7" key="1">
    <citation type="journal article" date="2023" name="Nat. Commun.">
        <title>Diploid and tetraploid genomes of Acorus and the evolution of monocots.</title>
        <authorList>
            <person name="Ma L."/>
            <person name="Liu K.W."/>
            <person name="Li Z."/>
            <person name="Hsiao Y.Y."/>
            <person name="Qi Y."/>
            <person name="Fu T."/>
            <person name="Tang G.D."/>
            <person name="Zhang D."/>
            <person name="Sun W.H."/>
            <person name="Liu D.K."/>
            <person name="Li Y."/>
            <person name="Chen G.Z."/>
            <person name="Liu X.D."/>
            <person name="Liao X.Y."/>
            <person name="Jiang Y.T."/>
            <person name="Yu X."/>
            <person name="Hao Y."/>
            <person name="Huang J."/>
            <person name="Zhao X.W."/>
            <person name="Ke S."/>
            <person name="Chen Y.Y."/>
            <person name="Wu W.L."/>
            <person name="Hsu J.L."/>
            <person name="Lin Y.F."/>
            <person name="Huang M.D."/>
            <person name="Li C.Y."/>
            <person name="Huang L."/>
            <person name="Wang Z.W."/>
            <person name="Zhao X."/>
            <person name="Zhong W.Y."/>
            <person name="Peng D.H."/>
            <person name="Ahmad S."/>
            <person name="Lan S."/>
            <person name="Zhang J.S."/>
            <person name="Tsai W.C."/>
            <person name="Van de Peer Y."/>
            <person name="Liu Z.J."/>
        </authorList>
    </citation>
    <scope>NUCLEOTIDE SEQUENCE</scope>
    <source>
        <strain evidence="7">CP</strain>
    </source>
</reference>
<keyword evidence="3" id="KW-0813">Transport</keyword>
<comment type="caution">
    <text evidence="7">The sequence shown here is derived from an EMBL/GenBank/DDBJ whole genome shotgun (WGS) entry which is preliminary data.</text>
</comment>
<keyword evidence="6" id="KW-0472">Membrane</keyword>
<dbReference type="Pfam" id="PF06027">
    <property type="entry name" value="SLC35F"/>
    <property type="match status" value="1"/>
</dbReference>